<dbReference type="AlphaFoldDB" id="A0A2G6MQH7"/>
<dbReference type="Pfam" id="PF01368">
    <property type="entry name" value="DHH"/>
    <property type="match status" value="1"/>
</dbReference>
<reference evidence="2 3" key="1">
    <citation type="submission" date="2017-10" db="EMBL/GenBank/DDBJ databases">
        <title>Novel microbial diversity and functional potential in the marine mammal oral microbiome.</title>
        <authorList>
            <person name="Dudek N.K."/>
            <person name="Sun C.L."/>
            <person name="Burstein D."/>
            <person name="Kantor R.S."/>
            <person name="Aliaga Goltsman D.S."/>
            <person name="Bik E.M."/>
            <person name="Thomas B.C."/>
            <person name="Banfield J.F."/>
            <person name="Relman D.A."/>
        </authorList>
    </citation>
    <scope>NUCLEOTIDE SEQUENCE [LARGE SCALE GENOMIC DNA]</scope>
    <source>
        <strain evidence="2">DOLJORAL78_47_202</strain>
    </source>
</reference>
<dbReference type="Proteomes" id="UP000231203">
    <property type="component" value="Unassembled WGS sequence"/>
</dbReference>
<dbReference type="EMBL" id="PDTI01000050">
    <property type="protein sequence ID" value="PIE62358.1"/>
    <property type="molecule type" value="Genomic_DNA"/>
</dbReference>
<dbReference type="InterPro" id="IPR051319">
    <property type="entry name" value="Oligoribo/pAp-PDE_c-di-AMP_PDE"/>
</dbReference>
<proteinExistence type="predicted"/>
<sequence length="330" mass="36762">MISNQERVKQLLSHFSGASKVLVIINADPDAIASAMAVKRILWRRVSEVVITYFNKITRPDNLAMIEYTEAGMTPLTEVDRSLFDKFVVVDSQPDHNENFSGIEYDAIIDHHPLSCSDGAFVDVRPDYGACSTMLTEYIRSLSIKPSAKLASALMLGIKTDTANFTRQASSRDIRAFQFLYKYANMNIVTKVERAYMTEADLNFLGNAIKDRLIQDNRAFYHAGNMSKPDELVVAADFFLSIAGVNWSVVSGVVDKKLIVILRNDGLRKGAGKTAQEAFGKFGSAGGHKTMARAELDISLIRKEIKRVNQKALTQWVLERITQTAGKKIE</sequence>
<dbReference type="Gene3D" id="3.90.1640.10">
    <property type="entry name" value="inorganic pyrophosphatase (n-terminal core)"/>
    <property type="match status" value="1"/>
</dbReference>
<evidence type="ECO:0000259" key="1">
    <source>
        <dbReference type="Pfam" id="PF01368"/>
    </source>
</evidence>
<feature type="domain" description="DDH" evidence="1">
    <location>
        <begin position="20"/>
        <end position="158"/>
    </location>
</feature>
<evidence type="ECO:0000313" key="2">
    <source>
        <dbReference type="EMBL" id="PIE62358.1"/>
    </source>
</evidence>
<dbReference type="SUPFAM" id="SSF64182">
    <property type="entry name" value="DHH phosphoesterases"/>
    <property type="match status" value="1"/>
</dbReference>
<protein>
    <submittedName>
        <fullName evidence="2">Phosphoesterase</fullName>
    </submittedName>
</protein>
<gene>
    <name evidence="2" type="ORF">CSA25_05570</name>
</gene>
<dbReference type="PANTHER" id="PTHR47618">
    <property type="entry name" value="BIFUNCTIONAL OLIGORIBONUCLEASE AND PAP PHOSPHATASE NRNA"/>
    <property type="match status" value="1"/>
</dbReference>
<organism evidence="2 3">
    <name type="scientific">Desulfobacter postgatei</name>
    <dbReference type="NCBI Taxonomy" id="2293"/>
    <lineage>
        <taxon>Bacteria</taxon>
        <taxon>Pseudomonadati</taxon>
        <taxon>Thermodesulfobacteriota</taxon>
        <taxon>Desulfobacteria</taxon>
        <taxon>Desulfobacterales</taxon>
        <taxon>Desulfobacteraceae</taxon>
        <taxon>Desulfobacter</taxon>
    </lineage>
</organism>
<dbReference type="InterPro" id="IPR038763">
    <property type="entry name" value="DHH_sf"/>
</dbReference>
<dbReference type="InterPro" id="IPR001667">
    <property type="entry name" value="DDH_dom"/>
</dbReference>
<accession>A0A2G6MQH7</accession>
<evidence type="ECO:0000313" key="3">
    <source>
        <dbReference type="Proteomes" id="UP000231203"/>
    </source>
</evidence>
<comment type="caution">
    <text evidence="2">The sequence shown here is derived from an EMBL/GenBank/DDBJ whole genome shotgun (WGS) entry which is preliminary data.</text>
</comment>
<dbReference type="PANTHER" id="PTHR47618:SF1">
    <property type="entry name" value="BIFUNCTIONAL OLIGORIBONUCLEASE AND PAP PHOSPHATASE NRNA"/>
    <property type="match status" value="1"/>
</dbReference>
<name>A0A2G6MQH7_9BACT</name>